<comment type="caution">
    <text evidence="2">The sequence shown here is derived from an EMBL/GenBank/DDBJ whole genome shotgun (WGS) entry which is preliminary data.</text>
</comment>
<keyword evidence="1" id="KW-1133">Transmembrane helix</keyword>
<proteinExistence type="predicted"/>
<protein>
    <submittedName>
        <fullName evidence="2">Uncharacterized protein</fullName>
    </submittedName>
</protein>
<feature type="transmembrane region" description="Helical" evidence="1">
    <location>
        <begin position="206"/>
        <end position="227"/>
    </location>
</feature>
<accession>X6NP73</accession>
<evidence type="ECO:0000256" key="1">
    <source>
        <dbReference type="SAM" id="Phobius"/>
    </source>
</evidence>
<organism evidence="2 3">
    <name type="scientific">Reticulomyxa filosa</name>
    <dbReference type="NCBI Taxonomy" id="46433"/>
    <lineage>
        <taxon>Eukaryota</taxon>
        <taxon>Sar</taxon>
        <taxon>Rhizaria</taxon>
        <taxon>Retaria</taxon>
        <taxon>Foraminifera</taxon>
        <taxon>Monothalamids</taxon>
        <taxon>Reticulomyxidae</taxon>
        <taxon>Reticulomyxa</taxon>
    </lineage>
</organism>
<evidence type="ECO:0000313" key="3">
    <source>
        <dbReference type="Proteomes" id="UP000023152"/>
    </source>
</evidence>
<feature type="transmembrane region" description="Helical" evidence="1">
    <location>
        <begin position="122"/>
        <end position="143"/>
    </location>
</feature>
<dbReference type="Proteomes" id="UP000023152">
    <property type="component" value="Unassembled WGS sequence"/>
</dbReference>
<sequence>MKIYWEGYFDSLSSAIFFVIWDFILFFVCCGLVYYTLLYSFFSHRITYPVIDHVIVTDVEKGQSTVQNSPAGNRSEMTATRWFDGPMQGSEQKTSDFPDLAQSKSIATHKIVYKTVDAPDKIVKTLLCVVVAVTFVYVVFQILRNVPLIFFNITWISVCVQHEIFVSLPIIERVGLYLLYVYRIYFSWWFYLFSLHAFGCNSITDAGAVFTVIDFFTSITLGIIFVWKLRKFANLSMKHLLDHTSLLALHANRSVIDRPSTPPSQSHAQLNYNLHKQQEVFVLQHTTYKLACLYMWTLVSVVVIYGLTFATKELSTLIATGVVFSLIVLILSFNWMDHIFQLICTCGYSHTDVHARACMEKCFKTILFGKNFVVLVDSFDSPHEVLV</sequence>
<keyword evidence="1" id="KW-0812">Transmembrane</keyword>
<keyword evidence="1" id="KW-0472">Membrane</keyword>
<feature type="transmembrane region" description="Helical" evidence="1">
    <location>
        <begin position="175"/>
        <end position="194"/>
    </location>
</feature>
<feature type="transmembrane region" description="Helical" evidence="1">
    <location>
        <begin position="12"/>
        <end position="37"/>
    </location>
</feature>
<dbReference type="EMBL" id="ASPP01007421">
    <property type="protein sequence ID" value="ETO27172.1"/>
    <property type="molecule type" value="Genomic_DNA"/>
</dbReference>
<feature type="transmembrane region" description="Helical" evidence="1">
    <location>
        <begin position="290"/>
        <end position="308"/>
    </location>
</feature>
<gene>
    <name evidence="2" type="ORF">RFI_09960</name>
</gene>
<feature type="transmembrane region" description="Helical" evidence="1">
    <location>
        <begin position="314"/>
        <end position="333"/>
    </location>
</feature>
<feature type="transmembrane region" description="Helical" evidence="1">
    <location>
        <begin position="149"/>
        <end position="168"/>
    </location>
</feature>
<name>X6NP73_RETFI</name>
<evidence type="ECO:0000313" key="2">
    <source>
        <dbReference type="EMBL" id="ETO27172.1"/>
    </source>
</evidence>
<reference evidence="2 3" key="1">
    <citation type="journal article" date="2013" name="Curr. Biol.">
        <title>The Genome of the Foraminiferan Reticulomyxa filosa.</title>
        <authorList>
            <person name="Glockner G."/>
            <person name="Hulsmann N."/>
            <person name="Schleicher M."/>
            <person name="Noegel A.A."/>
            <person name="Eichinger L."/>
            <person name="Gallinger C."/>
            <person name="Pawlowski J."/>
            <person name="Sierra R."/>
            <person name="Euteneuer U."/>
            <person name="Pillet L."/>
            <person name="Moustafa A."/>
            <person name="Platzer M."/>
            <person name="Groth M."/>
            <person name="Szafranski K."/>
            <person name="Schliwa M."/>
        </authorList>
    </citation>
    <scope>NUCLEOTIDE SEQUENCE [LARGE SCALE GENOMIC DNA]</scope>
</reference>
<dbReference type="AlphaFoldDB" id="X6NP73"/>
<keyword evidence="3" id="KW-1185">Reference proteome</keyword>